<comment type="caution">
    <text evidence="1">The sequence shown here is derived from an EMBL/GenBank/DDBJ whole genome shotgun (WGS) entry which is preliminary data.</text>
</comment>
<proteinExistence type="predicted"/>
<dbReference type="AlphaFoldDB" id="A0A9J6BGE3"/>
<accession>A0A9J6BGE3</accession>
<keyword evidence="2" id="KW-1185">Reference proteome</keyword>
<name>A0A9J6BGE3_POLVA</name>
<protein>
    <submittedName>
        <fullName evidence="1">Uncharacterized protein</fullName>
    </submittedName>
</protein>
<dbReference type="Proteomes" id="UP001107558">
    <property type="component" value="Chromosome 4"/>
</dbReference>
<dbReference type="EMBL" id="JADBJN010000004">
    <property type="protein sequence ID" value="KAG5668542.1"/>
    <property type="molecule type" value="Genomic_DNA"/>
</dbReference>
<reference evidence="1" key="1">
    <citation type="submission" date="2021-03" db="EMBL/GenBank/DDBJ databases">
        <title>Chromosome level genome of the anhydrobiotic midge Polypedilum vanderplanki.</title>
        <authorList>
            <person name="Yoshida Y."/>
            <person name="Kikawada T."/>
            <person name="Gusev O."/>
        </authorList>
    </citation>
    <scope>NUCLEOTIDE SEQUENCE</scope>
    <source>
        <strain evidence="1">NIAS01</strain>
        <tissue evidence="1">Whole body or cell culture</tissue>
    </source>
</reference>
<gene>
    <name evidence="1" type="ORF">PVAND_016480</name>
</gene>
<evidence type="ECO:0000313" key="2">
    <source>
        <dbReference type="Proteomes" id="UP001107558"/>
    </source>
</evidence>
<organism evidence="1 2">
    <name type="scientific">Polypedilum vanderplanki</name>
    <name type="common">Sleeping chironomid midge</name>
    <dbReference type="NCBI Taxonomy" id="319348"/>
    <lineage>
        <taxon>Eukaryota</taxon>
        <taxon>Metazoa</taxon>
        <taxon>Ecdysozoa</taxon>
        <taxon>Arthropoda</taxon>
        <taxon>Hexapoda</taxon>
        <taxon>Insecta</taxon>
        <taxon>Pterygota</taxon>
        <taxon>Neoptera</taxon>
        <taxon>Endopterygota</taxon>
        <taxon>Diptera</taxon>
        <taxon>Nematocera</taxon>
        <taxon>Chironomoidea</taxon>
        <taxon>Chironomidae</taxon>
        <taxon>Chironominae</taxon>
        <taxon>Polypedilum</taxon>
        <taxon>Polypedilum</taxon>
    </lineage>
</organism>
<evidence type="ECO:0000313" key="1">
    <source>
        <dbReference type="EMBL" id="KAG5668542.1"/>
    </source>
</evidence>
<sequence length="143" mass="16767">MSIVNIKCYIRAYNRRTPAINIENKKIRKFEHLKLNIFLFHKLQIDDNDRMILHLENIEVCKILEGSSTTQFLKSFIDWLTELFPNYTKICTILGQINFNNITVPDSSFIKVFPVGRYLSVFSYVDDVDKNVMQLNSTVVITK</sequence>